<dbReference type="PANTHER" id="PTHR30465:SF0">
    <property type="entry name" value="OLIGOPEPTIDE TRANSPORT SYSTEM PERMEASE PROTEIN APPB"/>
    <property type="match status" value="1"/>
</dbReference>
<evidence type="ECO:0000313" key="9">
    <source>
        <dbReference type="EMBL" id="SCL82678.1"/>
    </source>
</evidence>
<evidence type="ECO:0000256" key="5">
    <source>
        <dbReference type="ARBA" id="ARBA00022989"/>
    </source>
</evidence>
<keyword evidence="2 7" id="KW-0813">Transport</keyword>
<sequence>MKTYIIRRLLQMIPTLFGTSIIIFFLFALLPGDYIDSNPKITPERAAELRELYGLNKPIMERYFHWLGNALQGNFGFSLQYQESVTSLLNKFIWNSFMVAIVALFLIWLIALIVGVFSATKQHSLFDKLVTVGVFAAMSFPSFFIGLFLIKVFAVDFHLLPIGGMIDVGSNSTGFAYVLEVARHMILPVFILTLLSVGSLTRYFRTSMLEVVRQDYIRTARAKGLKEKAVIYKHALKNAILPAITLLAFELPGLFSGAIIIEQIFNWPGIGSVQLEALNFRDYTVLMGFTMFLSVLTIVSNFLADIVYAVVDPRIRLQ</sequence>
<dbReference type="Gene3D" id="1.10.3720.10">
    <property type="entry name" value="MetI-like"/>
    <property type="match status" value="1"/>
</dbReference>
<dbReference type="Proteomes" id="UP000242164">
    <property type="component" value="Unassembled WGS sequence"/>
</dbReference>
<comment type="similarity">
    <text evidence="7">Belongs to the binding-protein-dependent transport system permease family.</text>
</comment>
<feature type="transmembrane region" description="Helical" evidence="7">
    <location>
        <begin position="92"/>
        <end position="117"/>
    </location>
</feature>
<dbReference type="GO" id="GO:0055085">
    <property type="term" value="P:transmembrane transport"/>
    <property type="evidence" value="ECO:0007669"/>
    <property type="project" value="InterPro"/>
</dbReference>
<proteinExistence type="inferred from homology"/>
<keyword evidence="5 7" id="KW-1133">Transmembrane helix</keyword>
<dbReference type="PROSITE" id="PS50928">
    <property type="entry name" value="ABC_TM1"/>
    <property type="match status" value="1"/>
</dbReference>
<evidence type="ECO:0000256" key="2">
    <source>
        <dbReference type="ARBA" id="ARBA00022448"/>
    </source>
</evidence>
<evidence type="ECO:0000256" key="7">
    <source>
        <dbReference type="RuleBase" id="RU363032"/>
    </source>
</evidence>
<organism evidence="9 10">
    <name type="scientific">Bacillus cytotoxicus</name>
    <dbReference type="NCBI Taxonomy" id="580165"/>
    <lineage>
        <taxon>Bacteria</taxon>
        <taxon>Bacillati</taxon>
        <taxon>Bacillota</taxon>
        <taxon>Bacilli</taxon>
        <taxon>Bacillales</taxon>
        <taxon>Bacillaceae</taxon>
        <taxon>Bacillus</taxon>
        <taxon>Bacillus cereus group</taxon>
    </lineage>
</organism>
<dbReference type="SUPFAM" id="SSF161098">
    <property type="entry name" value="MetI-like"/>
    <property type="match status" value="1"/>
</dbReference>
<dbReference type="AlphaFoldDB" id="A0AAX2CBJ8"/>
<evidence type="ECO:0000256" key="6">
    <source>
        <dbReference type="ARBA" id="ARBA00023136"/>
    </source>
</evidence>
<dbReference type="CDD" id="cd06261">
    <property type="entry name" value="TM_PBP2"/>
    <property type="match status" value="1"/>
</dbReference>
<comment type="subcellular location">
    <subcellularLocation>
        <location evidence="1 7">Cell membrane</location>
        <topology evidence="1 7">Multi-pass membrane protein</topology>
    </subcellularLocation>
</comment>
<comment type="caution">
    <text evidence="9">The sequence shown here is derived from an EMBL/GenBank/DDBJ whole genome shotgun (WGS) entry which is preliminary data.</text>
</comment>
<protein>
    <submittedName>
        <fullName evidence="9">Oligopeptide ABC transporter, permease</fullName>
    </submittedName>
</protein>
<evidence type="ECO:0000313" key="10">
    <source>
        <dbReference type="Proteomes" id="UP000242164"/>
    </source>
</evidence>
<evidence type="ECO:0000256" key="1">
    <source>
        <dbReference type="ARBA" id="ARBA00004651"/>
    </source>
</evidence>
<accession>A0AAX2CBJ8</accession>
<gene>
    <name evidence="9" type="ORF">BCB44BAC_00243</name>
</gene>
<feature type="transmembrane region" description="Helical" evidence="7">
    <location>
        <begin position="240"/>
        <end position="265"/>
    </location>
</feature>
<dbReference type="EMBL" id="FMIK01000007">
    <property type="protein sequence ID" value="SCL82678.1"/>
    <property type="molecule type" value="Genomic_DNA"/>
</dbReference>
<feature type="transmembrane region" description="Helical" evidence="7">
    <location>
        <begin position="185"/>
        <end position="204"/>
    </location>
</feature>
<keyword evidence="4 7" id="KW-0812">Transmembrane</keyword>
<name>A0AAX2CBJ8_9BACI</name>
<feature type="domain" description="ABC transmembrane type-1" evidence="8">
    <location>
        <begin position="93"/>
        <end position="304"/>
    </location>
</feature>
<dbReference type="Pfam" id="PF00528">
    <property type="entry name" value="BPD_transp_1"/>
    <property type="match status" value="1"/>
</dbReference>
<dbReference type="InterPro" id="IPR045621">
    <property type="entry name" value="BPD_transp_1_N"/>
</dbReference>
<evidence type="ECO:0000256" key="3">
    <source>
        <dbReference type="ARBA" id="ARBA00022475"/>
    </source>
</evidence>
<feature type="transmembrane region" description="Helical" evidence="7">
    <location>
        <begin position="12"/>
        <end position="30"/>
    </location>
</feature>
<dbReference type="InterPro" id="IPR035906">
    <property type="entry name" value="MetI-like_sf"/>
</dbReference>
<evidence type="ECO:0000259" key="8">
    <source>
        <dbReference type="PROSITE" id="PS50928"/>
    </source>
</evidence>
<feature type="transmembrane region" description="Helical" evidence="7">
    <location>
        <begin position="285"/>
        <end position="311"/>
    </location>
</feature>
<evidence type="ECO:0000256" key="4">
    <source>
        <dbReference type="ARBA" id="ARBA00022692"/>
    </source>
</evidence>
<dbReference type="InterPro" id="IPR000515">
    <property type="entry name" value="MetI-like"/>
</dbReference>
<keyword evidence="3" id="KW-1003">Cell membrane</keyword>
<dbReference type="RefSeq" id="WP_048721288.1">
    <property type="nucleotide sequence ID" value="NZ_CP024101.1"/>
</dbReference>
<reference evidence="9 10" key="1">
    <citation type="submission" date="2016-08" db="EMBL/GenBank/DDBJ databases">
        <authorList>
            <person name="Loux V."/>
            <person name="Rue O."/>
        </authorList>
    </citation>
    <scope>NUCLEOTIDE SEQUENCE [LARGE SCALE GENOMIC DNA]</scope>
    <source>
        <strain evidence="9 10">AFSSA_08CEB44bac</strain>
    </source>
</reference>
<dbReference type="Pfam" id="PF19300">
    <property type="entry name" value="BPD_transp_1_N"/>
    <property type="match status" value="1"/>
</dbReference>
<feature type="transmembrane region" description="Helical" evidence="7">
    <location>
        <begin position="129"/>
        <end position="150"/>
    </location>
</feature>
<dbReference type="PANTHER" id="PTHR30465">
    <property type="entry name" value="INNER MEMBRANE ABC TRANSPORTER"/>
    <property type="match status" value="1"/>
</dbReference>
<keyword evidence="6 7" id="KW-0472">Membrane</keyword>
<dbReference type="GO" id="GO:0005886">
    <property type="term" value="C:plasma membrane"/>
    <property type="evidence" value="ECO:0007669"/>
    <property type="project" value="UniProtKB-SubCell"/>
</dbReference>